<dbReference type="Gene3D" id="1.10.510.10">
    <property type="entry name" value="Transferase(Phosphotransferase) domain 1"/>
    <property type="match status" value="1"/>
</dbReference>
<name>A0A7U3SV09_9REOV</name>
<dbReference type="EMBL" id="MW208684">
    <property type="protein sequence ID" value="QPK66778.1"/>
    <property type="molecule type" value="Genomic_RNA"/>
</dbReference>
<evidence type="ECO:0000313" key="2">
    <source>
        <dbReference type="Proteomes" id="UP001267755"/>
    </source>
</evidence>
<dbReference type="PROSITE" id="PS00109">
    <property type="entry name" value="PROTEIN_KINASE_TYR"/>
    <property type="match status" value="1"/>
</dbReference>
<dbReference type="Proteomes" id="UP001267755">
    <property type="component" value="Genome"/>
</dbReference>
<sequence>MALAKDNVDYIKGGTGTVRCIAGVQILRFRYSDSDPVIDLPLPGSNRVDAIAVLVNSMRLSLIDYDGKYRSEILTMMKRIGTSSTFKVGRRYQPLYMKKLRFDEDHPYVHSHHAAVVKCRGLLRFDGLDDSMLIMERCKPLRPEDVTMHAILSFISRLKMMHANGVVHEDVRPDNLMLSNDDEIVLVDPEIVVGAKVQNRSVHYLNIVGDNARLKTLKERMALDVQLALQSFLQIRYKENFSDFMYYNGELLDNRPEVVHEDEFFCTDWQMFTEFQSCDEFLTSLFAHSTRKMLLKSVFNDDEDTDSSEYDDEEDVSFDVSNRSFLVDES</sequence>
<dbReference type="GO" id="GO:0004672">
    <property type="term" value="F:protein kinase activity"/>
    <property type="evidence" value="ECO:0007669"/>
    <property type="project" value="InterPro"/>
</dbReference>
<keyword evidence="2" id="KW-1185">Reference proteome</keyword>
<dbReference type="InterPro" id="IPR009973">
    <property type="entry name" value="Seadorna_VP7"/>
</dbReference>
<accession>A0A7U3SV09</accession>
<dbReference type="Pfam" id="PF07387">
    <property type="entry name" value="Seadorna_VP7"/>
    <property type="match status" value="1"/>
</dbReference>
<dbReference type="InterPro" id="IPR008266">
    <property type="entry name" value="Tyr_kinase_AS"/>
</dbReference>
<dbReference type="SUPFAM" id="SSF56112">
    <property type="entry name" value="Protein kinase-like (PK-like)"/>
    <property type="match status" value="1"/>
</dbReference>
<proteinExistence type="predicted"/>
<reference evidence="1" key="1">
    <citation type="submission" date="2020-11" db="EMBL/GenBank/DDBJ databases">
        <title>Near-Complete Genome Sequence of a Novel Reovirus Identified from Callinectes sapidus.</title>
        <authorList>
            <person name="Zhao M."/>
            <person name="Schott E.J."/>
        </authorList>
    </citation>
    <scope>NUCLEOTIDE SEQUENCE</scope>
    <source>
        <strain evidence="1">BR8</strain>
    </source>
</reference>
<evidence type="ECO:0000313" key="1">
    <source>
        <dbReference type="EMBL" id="QPK66778.1"/>
    </source>
</evidence>
<organism evidence="1 2">
    <name type="scientific">Callinectes sapidus reovirus 2</name>
    <dbReference type="NCBI Taxonomy" id="2789658"/>
    <lineage>
        <taxon>Viruses</taxon>
        <taxon>Riboviria</taxon>
        <taxon>Orthornavirae</taxon>
        <taxon>Duplornaviricota</taxon>
        <taxon>Resentoviricetes</taxon>
        <taxon>Reovirales</taxon>
        <taxon>Sedoreoviridae</taxon>
        <taxon>Cardoreovirus</taxon>
        <taxon>Cardoreovirus callinectes</taxon>
    </lineage>
</organism>
<protein>
    <submittedName>
        <fullName evidence="1">VP8</fullName>
    </submittedName>
</protein>
<dbReference type="InterPro" id="IPR011009">
    <property type="entry name" value="Kinase-like_dom_sf"/>
</dbReference>